<keyword evidence="2" id="KW-1185">Reference proteome</keyword>
<dbReference type="STRING" id="1156394.T0QL05"/>
<accession>T0QL05</accession>
<dbReference type="Proteomes" id="UP000030762">
    <property type="component" value="Unassembled WGS sequence"/>
</dbReference>
<sequence length="176" mass="19291">MNAEPTAGGEAEDPPNSVVAAVTSFQGAGQHDGRGIDLAMFPVWLPSESFLDELLRASAVIDDIPLALDETTVDDVVHGIAFSAESSFDDDDLSLRRGTLRFCLQDGCRRYAQMNQLCYRHGGRRTCQIEGCGKKDRGNGRCVRHGGGEQCLAPGCSRHARARRYCYRHRAFANDD</sequence>
<dbReference type="AlphaFoldDB" id="T0QL05"/>
<organism evidence="1 2">
    <name type="scientific">Saprolegnia diclina (strain VS20)</name>
    <dbReference type="NCBI Taxonomy" id="1156394"/>
    <lineage>
        <taxon>Eukaryota</taxon>
        <taxon>Sar</taxon>
        <taxon>Stramenopiles</taxon>
        <taxon>Oomycota</taxon>
        <taxon>Saprolegniomycetes</taxon>
        <taxon>Saprolegniales</taxon>
        <taxon>Saprolegniaceae</taxon>
        <taxon>Saprolegnia</taxon>
    </lineage>
</organism>
<dbReference type="GeneID" id="19944445"/>
<gene>
    <name evidence="1" type="ORF">SDRG_03718</name>
</gene>
<dbReference type="PANTHER" id="PTHR31827">
    <property type="entry name" value="EMB|CAB89363.1"/>
    <property type="match status" value="1"/>
</dbReference>
<evidence type="ECO:0000313" key="1">
    <source>
        <dbReference type="EMBL" id="EQC38754.1"/>
    </source>
</evidence>
<dbReference type="InParanoid" id="T0QL05"/>
<dbReference type="RefSeq" id="XP_008607578.1">
    <property type="nucleotide sequence ID" value="XM_008609356.1"/>
</dbReference>
<dbReference type="OMA" id="RYAQMNQ"/>
<dbReference type="EMBL" id="JH767140">
    <property type="protein sequence ID" value="EQC38754.1"/>
    <property type="molecule type" value="Genomic_DNA"/>
</dbReference>
<proteinExistence type="predicted"/>
<dbReference type="VEuPathDB" id="FungiDB:SDRG_03718"/>
<protein>
    <submittedName>
        <fullName evidence="1">Uncharacterized protein</fullName>
    </submittedName>
</protein>
<name>T0QL05_SAPDV</name>
<dbReference type="PANTHER" id="PTHR31827:SF1">
    <property type="entry name" value="EMB|CAB89363.1"/>
    <property type="match status" value="1"/>
</dbReference>
<evidence type="ECO:0000313" key="2">
    <source>
        <dbReference type="Proteomes" id="UP000030762"/>
    </source>
</evidence>
<dbReference type="OrthoDB" id="10365186at2759"/>
<reference evidence="1 2" key="1">
    <citation type="submission" date="2012-04" db="EMBL/GenBank/DDBJ databases">
        <title>The Genome Sequence of Saprolegnia declina VS20.</title>
        <authorList>
            <consortium name="The Broad Institute Genome Sequencing Platform"/>
            <person name="Russ C."/>
            <person name="Nusbaum C."/>
            <person name="Tyler B."/>
            <person name="van West P."/>
            <person name="Dieguez-Uribeondo J."/>
            <person name="de Bruijn I."/>
            <person name="Tripathy S."/>
            <person name="Jiang R."/>
            <person name="Young S.K."/>
            <person name="Zeng Q."/>
            <person name="Gargeya S."/>
            <person name="Fitzgerald M."/>
            <person name="Haas B."/>
            <person name="Abouelleil A."/>
            <person name="Alvarado L."/>
            <person name="Arachchi H.M."/>
            <person name="Berlin A."/>
            <person name="Chapman S.B."/>
            <person name="Goldberg J."/>
            <person name="Griggs A."/>
            <person name="Gujja S."/>
            <person name="Hansen M."/>
            <person name="Howarth C."/>
            <person name="Imamovic A."/>
            <person name="Larimer J."/>
            <person name="McCowen C."/>
            <person name="Montmayeur A."/>
            <person name="Murphy C."/>
            <person name="Neiman D."/>
            <person name="Pearson M."/>
            <person name="Priest M."/>
            <person name="Roberts A."/>
            <person name="Saif S."/>
            <person name="Shea T."/>
            <person name="Sisk P."/>
            <person name="Sykes S."/>
            <person name="Wortman J."/>
            <person name="Nusbaum C."/>
            <person name="Birren B."/>
        </authorList>
    </citation>
    <scope>NUCLEOTIDE SEQUENCE [LARGE SCALE GENOMIC DNA]</scope>
    <source>
        <strain evidence="1 2">VS20</strain>
    </source>
</reference>